<dbReference type="Gene3D" id="1.10.10.60">
    <property type="entry name" value="Homeodomain-like"/>
    <property type="match status" value="1"/>
</dbReference>
<dbReference type="GO" id="GO:0005634">
    <property type="term" value="C:nucleus"/>
    <property type="evidence" value="ECO:0007669"/>
    <property type="project" value="UniProtKB-SubCell"/>
</dbReference>
<comment type="caution">
    <text evidence="5">The sequence shown here is derived from an EMBL/GenBank/DDBJ whole genome shotgun (WGS) entry which is preliminary data.</text>
</comment>
<dbReference type="Proteomes" id="UP000821866">
    <property type="component" value="Unassembled WGS sequence"/>
</dbReference>
<gene>
    <name evidence="5" type="ORF">HPB51_020374</name>
</gene>
<dbReference type="AlphaFoldDB" id="A0A9J6DWJ5"/>
<name>A0A9J6DWJ5_RHIMP</name>
<keyword evidence="2" id="KW-0238">DNA-binding</keyword>
<feature type="domain" description="HTH CENPB-type" evidence="4">
    <location>
        <begin position="32"/>
        <end position="71"/>
    </location>
</feature>
<evidence type="ECO:0000313" key="5">
    <source>
        <dbReference type="EMBL" id="KAH8026390.1"/>
    </source>
</evidence>
<dbReference type="SUPFAM" id="SSF46689">
    <property type="entry name" value="Homeodomain-like"/>
    <property type="match status" value="1"/>
</dbReference>
<dbReference type="EMBL" id="JABSTU010000007">
    <property type="protein sequence ID" value="KAH8026390.1"/>
    <property type="molecule type" value="Genomic_DNA"/>
</dbReference>
<protein>
    <recommendedName>
        <fullName evidence="4">HTH CENPB-type domain-containing protein</fullName>
    </recommendedName>
</protein>
<proteinExistence type="predicted"/>
<dbReference type="InterPro" id="IPR006600">
    <property type="entry name" value="HTH_CenpB_DNA-bd_dom"/>
</dbReference>
<dbReference type="GO" id="GO:0003677">
    <property type="term" value="F:DNA binding"/>
    <property type="evidence" value="ECO:0007669"/>
    <property type="project" value="UniProtKB-KW"/>
</dbReference>
<keyword evidence="6" id="KW-1185">Reference proteome</keyword>
<reference evidence="5" key="1">
    <citation type="journal article" date="2020" name="Cell">
        <title>Large-Scale Comparative Analyses of Tick Genomes Elucidate Their Genetic Diversity and Vector Capacities.</title>
        <authorList>
            <consortium name="Tick Genome and Microbiome Consortium (TIGMIC)"/>
            <person name="Jia N."/>
            <person name="Wang J."/>
            <person name="Shi W."/>
            <person name="Du L."/>
            <person name="Sun Y."/>
            <person name="Zhan W."/>
            <person name="Jiang J.F."/>
            <person name="Wang Q."/>
            <person name="Zhang B."/>
            <person name="Ji P."/>
            <person name="Bell-Sakyi L."/>
            <person name="Cui X.M."/>
            <person name="Yuan T.T."/>
            <person name="Jiang B.G."/>
            <person name="Yang W.F."/>
            <person name="Lam T.T."/>
            <person name="Chang Q.C."/>
            <person name="Ding S.J."/>
            <person name="Wang X.J."/>
            <person name="Zhu J.G."/>
            <person name="Ruan X.D."/>
            <person name="Zhao L."/>
            <person name="Wei J.T."/>
            <person name="Ye R.Z."/>
            <person name="Que T.C."/>
            <person name="Du C.H."/>
            <person name="Zhou Y.H."/>
            <person name="Cheng J.X."/>
            <person name="Dai P.F."/>
            <person name="Guo W.B."/>
            <person name="Han X.H."/>
            <person name="Huang E.J."/>
            <person name="Li L.F."/>
            <person name="Wei W."/>
            <person name="Gao Y.C."/>
            <person name="Liu J.Z."/>
            <person name="Shao H.Z."/>
            <person name="Wang X."/>
            <person name="Wang C.C."/>
            <person name="Yang T.C."/>
            <person name="Huo Q.B."/>
            <person name="Li W."/>
            <person name="Chen H.Y."/>
            <person name="Chen S.E."/>
            <person name="Zhou L.G."/>
            <person name="Ni X.B."/>
            <person name="Tian J.H."/>
            <person name="Sheng Y."/>
            <person name="Liu T."/>
            <person name="Pan Y.S."/>
            <person name="Xia L.Y."/>
            <person name="Li J."/>
            <person name="Zhao F."/>
            <person name="Cao W.C."/>
        </authorList>
    </citation>
    <scope>NUCLEOTIDE SEQUENCE</scope>
    <source>
        <strain evidence="5">Rmic-2018</strain>
    </source>
</reference>
<feature type="compositionally biased region" description="Acidic residues" evidence="3">
    <location>
        <begin position="140"/>
        <end position="153"/>
    </location>
</feature>
<reference evidence="5" key="2">
    <citation type="submission" date="2021-09" db="EMBL/GenBank/DDBJ databases">
        <authorList>
            <person name="Jia N."/>
            <person name="Wang J."/>
            <person name="Shi W."/>
            <person name="Du L."/>
            <person name="Sun Y."/>
            <person name="Zhan W."/>
            <person name="Jiang J."/>
            <person name="Wang Q."/>
            <person name="Zhang B."/>
            <person name="Ji P."/>
            <person name="Sakyi L.B."/>
            <person name="Cui X."/>
            <person name="Yuan T."/>
            <person name="Jiang B."/>
            <person name="Yang W."/>
            <person name="Lam T.T.-Y."/>
            <person name="Chang Q."/>
            <person name="Ding S."/>
            <person name="Wang X."/>
            <person name="Zhu J."/>
            <person name="Ruan X."/>
            <person name="Zhao L."/>
            <person name="Wei J."/>
            <person name="Que T."/>
            <person name="Du C."/>
            <person name="Cheng J."/>
            <person name="Dai P."/>
            <person name="Han X."/>
            <person name="Huang E."/>
            <person name="Gao Y."/>
            <person name="Liu J."/>
            <person name="Shao H."/>
            <person name="Ye R."/>
            <person name="Li L."/>
            <person name="Wei W."/>
            <person name="Wang X."/>
            <person name="Wang C."/>
            <person name="Huo Q."/>
            <person name="Li W."/>
            <person name="Guo W."/>
            <person name="Chen H."/>
            <person name="Chen S."/>
            <person name="Zhou L."/>
            <person name="Zhou L."/>
            <person name="Ni X."/>
            <person name="Tian J."/>
            <person name="Zhou Y."/>
            <person name="Sheng Y."/>
            <person name="Liu T."/>
            <person name="Pan Y."/>
            <person name="Xia L."/>
            <person name="Li J."/>
            <person name="Zhao F."/>
            <person name="Cao W."/>
        </authorList>
    </citation>
    <scope>NUCLEOTIDE SEQUENCE</scope>
    <source>
        <strain evidence="5">Rmic-2018</strain>
        <tissue evidence="5">Larvae</tissue>
    </source>
</reference>
<evidence type="ECO:0000256" key="2">
    <source>
        <dbReference type="ARBA" id="ARBA00023125"/>
    </source>
</evidence>
<evidence type="ECO:0000259" key="4">
    <source>
        <dbReference type="Pfam" id="PF03221"/>
    </source>
</evidence>
<sequence>MVVGAFDPVSWELASVERDLDASKMSGCGTSTGPILEQKSQEIAMQMGVKSFVLSNRWLSRFKTRHGIVFKAISDAFPMLAFKRKKAVPNEEENPADVDIETVFSQVVPSASFTLQDYKSIDENVRTCREETVEEMIAEVQDEDQLSSDECDDNTANALVPPDP</sequence>
<dbReference type="InterPro" id="IPR009057">
    <property type="entry name" value="Homeodomain-like_sf"/>
</dbReference>
<evidence type="ECO:0000313" key="6">
    <source>
        <dbReference type="Proteomes" id="UP000821866"/>
    </source>
</evidence>
<evidence type="ECO:0000256" key="1">
    <source>
        <dbReference type="ARBA" id="ARBA00004123"/>
    </source>
</evidence>
<organism evidence="5 6">
    <name type="scientific">Rhipicephalus microplus</name>
    <name type="common">Cattle tick</name>
    <name type="synonym">Boophilus microplus</name>
    <dbReference type="NCBI Taxonomy" id="6941"/>
    <lineage>
        <taxon>Eukaryota</taxon>
        <taxon>Metazoa</taxon>
        <taxon>Ecdysozoa</taxon>
        <taxon>Arthropoda</taxon>
        <taxon>Chelicerata</taxon>
        <taxon>Arachnida</taxon>
        <taxon>Acari</taxon>
        <taxon>Parasitiformes</taxon>
        <taxon>Ixodida</taxon>
        <taxon>Ixodoidea</taxon>
        <taxon>Ixodidae</taxon>
        <taxon>Rhipicephalinae</taxon>
        <taxon>Rhipicephalus</taxon>
        <taxon>Boophilus</taxon>
    </lineage>
</organism>
<feature type="region of interest" description="Disordered" evidence="3">
    <location>
        <begin position="140"/>
        <end position="164"/>
    </location>
</feature>
<dbReference type="Pfam" id="PF03221">
    <property type="entry name" value="HTH_Tnp_Tc5"/>
    <property type="match status" value="1"/>
</dbReference>
<comment type="subcellular location">
    <subcellularLocation>
        <location evidence="1">Nucleus</location>
    </subcellularLocation>
</comment>
<accession>A0A9J6DWJ5</accession>
<evidence type="ECO:0000256" key="3">
    <source>
        <dbReference type="SAM" id="MobiDB-lite"/>
    </source>
</evidence>